<accession>T1KYE5</accession>
<reference evidence="2" key="2">
    <citation type="submission" date="2015-06" db="UniProtKB">
        <authorList>
            <consortium name="EnsemblMetazoa"/>
        </authorList>
    </citation>
    <scope>IDENTIFICATION</scope>
</reference>
<evidence type="ECO:0000256" key="1">
    <source>
        <dbReference type="SAM" id="MobiDB-lite"/>
    </source>
</evidence>
<feature type="compositionally biased region" description="Basic and acidic residues" evidence="1">
    <location>
        <begin position="137"/>
        <end position="157"/>
    </location>
</feature>
<reference evidence="3" key="1">
    <citation type="submission" date="2011-08" db="EMBL/GenBank/DDBJ databases">
        <authorList>
            <person name="Rombauts S."/>
        </authorList>
    </citation>
    <scope>NUCLEOTIDE SEQUENCE</scope>
    <source>
        <strain evidence="3">London</strain>
    </source>
</reference>
<feature type="region of interest" description="Disordered" evidence="1">
    <location>
        <begin position="128"/>
        <end position="181"/>
    </location>
</feature>
<dbReference type="HOGENOM" id="CLU_1490879_0_0_1"/>
<dbReference type="AlphaFoldDB" id="T1KYE5"/>
<feature type="compositionally biased region" description="Basic and acidic residues" evidence="1">
    <location>
        <begin position="1"/>
        <end position="12"/>
    </location>
</feature>
<proteinExistence type="predicted"/>
<dbReference type="EMBL" id="CAEY01000711">
    <property type="status" value="NOT_ANNOTATED_CDS"/>
    <property type="molecule type" value="Genomic_DNA"/>
</dbReference>
<name>T1KYE5_TETUR</name>
<sequence length="181" mass="20693">MSSKDKNDDKEPKNRRHTINLPTKTKEDEPNSKDKKVERSASVEVYFPTSNENHPKQAHKIWDILTVPDEKEEDKILAKIKKITQDKLQKDLVKKASQQNLNSIEAEADPLNDCFVLDLNQNLHLNENSEDNTNFADVEHKADKVKEDEPLKHKMESKTASMRAKLLKGKGGKSPDSKKPK</sequence>
<evidence type="ECO:0000313" key="3">
    <source>
        <dbReference type="Proteomes" id="UP000015104"/>
    </source>
</evidence>
<feature type="compositionally biased region" description="Basic and acidic residues" evidence="1">
    <location>
        <begin position="24"/>
        <end position="41"/>
    </location>
</feature>
<dbReference type="EnsemblMetazoa" id="tetur27g00380.1">
    <property type="protein sequence ID" value="tetur27g00380.1"/>
    <property type="gene ID" value="tetur27g00380"/>
</dbReference>
<protein>
    <submittedName>
        <fullName evidence="2">Uncharacterized protein</fullName>
    </submittedName>
</protein>
<dbReference type="Proteomes" id="UP000015104">
    <property type="component" value="Unassembled WGS sequence"/>
</dbReference>
<keyword evidence="3" id="KW-1185">Reference proteome</keyword>
<feature type="region of interest" description="Disordered" evidence="1">
    <location>
        <begin position="1"/>
        <end position="42"/>
    </location>
</feature>
<evidence type="ECO:0000313" key="2">
    <source>
        <dbReference type="EnsemblMetazoa" id="tetur27g00380.1"/>
    </source>
</evidence>
<organism evidence="2 3">
    <name type="scientific">Tetranychus urticae</name>
    <name type="common">Two-spotted spider mite</name>
    <dbReference type="NCBI Taxonomy" id="32264"/>
    <lineage>
        <taxon>Eukaryota</taxon>
        <taxon>Metazoa</taxon>
        <taxon>Ecdysozoa</taxon>
        <taxon>Arthropoda</taxon>
        <taxon>Chelicerata</taxon>
        <taxon>Arachnida</taxon>
        <taxon>Acari</taxon>
        <taxon>Acariformes</taxon>
        <taxon>Trombidiformes</taxon>
        <taxon>Prostigmata</taxon>
        <taxon>Eleutherengona</taxon>
        <taxon>Raphignathae</taxon>
        <taxon>Tetranychoidea</taxon>
        <taxon>Tetranychidae</taxon>
        <taxon>Tetranychus</taxon>
    </lineage>
</organism>